<dbReference type="Proteomes" id="UP000277864">
    <property type="component" value="Unassembled WGS sequence"/>
</dbReference>
<name>A0A429Z6Q4_9ENTE</name>
<keyword evidence="9 11" id="KW-0460">Magnesium</keyword>
<feature type="binding site" evidence="11">
    <location>
        <position position="123"/>
    </location>
    <ligand>
        <name>ATP</name>
        <dbReference type="ChEBI" id="CHEBI:30616"/>
    </ligand>
</feature>
<evidence type="ECO:0000256" key="1">
    <source>
        <dbReference type="ARBA" id="ARBA00001771"/>
    </source>
</evidence>
<keyword evidence="6 11" id="KW-0547">Nucleotide-binding</keyword>
<reference evidence="12 13" key="1">
    <citation type="submission" date="2018-03" db="EMBL/GenBank/DDBJ databases">
        <authorList>
            <person name="Gulvik C.A."/>
        </authorList>
    </citation>
    <scope>NUCLEOTIDE SEQUENCE [LARGE SCALE GENOMIC DNA]</scope>
    <source>
        <strain evidence="12 13">JCM 31581</strain>
    </source>
</reference>
<comment type="cofactor">
    <cofactor evidence="2 11">
        <name>Mg(2+)</name>
        <dbReference type="ChEBI" id="CHEBI:18420"/>
    </cofactor>
</comment>
<evidence type="ECO:0000256" key="3">
    <source>
        <dbReference type="ARBA" id="ARBA00004868"/>
    </source>
</evidence>
<keyword evidence="13" id="KW-1185">Reference proteome</keyword>
<comment type="similarity">
    <text evidence="11">Belongs to the Thz kinase family.</text>
</comment>
<keyword evidence="4 11" id="KW-0808">Transferase</keyword>
<dbReference type="Pfam" id="PF02110">
    <property type="entry name" value="HK"/>
    <property type="match status" value="1"/>
</dbReference>
<evidence type="ECO:0000256" key="9">
    <source>
        <dbReference type="ARBA" id="ARBA00022842"/>
    </source>
</evidence>
<keyword evidence="7 11" id="KW-0418">Kinase</keyword>
<keyword evidence="5 11" id="KW-0479">Metal-binding</keyword>
<feature type="binding site" evidence="11">
    <location>
        <position position="177"/>
    </location>
    <ligand>
        <name>ATP</name>
        <dbReference type="ChEBI" id="CHEBI:30616"/>
    </ligand>
</feature>
<evidence type="ECO:0000313" key="12">
    <source>
        <dbReference type="EMBL" id="RST89366.1"/>
    </source>
</evidence>
<feature type="binding site" evidence="11">
    <location>
        <position position="204"/>
    </location>
    <ligand>
        <name>substrate</name>
    </ligand>
</feature>
<dbReference type="RefSeq" id="WP_125943299.1">
    <property type="nucleotide sequence ID" value="NZ_PXZH01000002.1"/>
</dbReference>
<dbReference type="Gene3D" id="3.40.1190.20">
    <property type="match status" value="1"/>
</dbReference>
<keyword evidence="8 11" id="KW-0067">ATP-binding</keyword>
<evidence type="ECO:0000313" key="13">
    <source>
        <dbReference type="Proteomes" id="UP000277864"/>
    </source>
</evidence>
<protein>
    <recommendedName>
        <fullName evidence="11">Hydroxyethylthiazole kinase</fullName>
        <ecNumber evidence="11">2.7.1.50</ecNumber>
    </recommendedName>
    <alternativeName>
        <fullName evidence="11">4-methyl-5-beta-hydroxyethylthiazole kinase</fullName>
        <shortName evidence="11">TH kinase</shortName>
        <shortName evidence="11">Thz kinase</shortName>
    </alternativeName>
</protein>
<dbReference type="GO" id="GO:0009228">
    <property type="term" value="P:thiamine biosynthetic process"/>
    <property type="evidence" value="ECO:0007669"/>
    <property type="project" value="UniProtKB-KW"/>
</dbReference>
<evidence type="ECO:0000256" key="8">
    <source>
        <dbReference type="ARBA" id="ARBA00022840"/>
    </source>
</evidence>
<proteinExistence type="inferred from homology"/>
<dbReference type="NCBIfam" id="NF006830">
    <property type="entry name" value="PRK09355.1"/>
    <property type="match status" value="1"/>
</dbReference>
<dbReference type="GO" id="GO:0009229">
    <property type="term" value="P:thiamine diphosphate biosynthetic process"/>
    <property type="evidence" value="ECO:0007669"/>
    <property type="project" value="UniProtKB-UniRule"/>
</dbReference>
<dbReference type="GO" id="GO:0004417">
    <property type="term" value="F:hydroxyethylthiazole kinase activity"/>
    <property type="evidence" value="ECO:0007669"/>
    <property type="project" value="UniProtKB-UniRule"/>
</dbReference>
<evidence type="ECO:0000256" key="5">
    <source>
        <dbReference type="ARBA" id="ARBA00022723"/>
    </source>
</evidence>
<dbReference type="OrthoDB" id="9778146at2"/>
<dbReference type="UniPathway" id="UPA00060">
    <property type="reaction ID" value="UER00139"/>
</dbReference>
<dbReference type="InterPro" id="IPR029056">
    <property type="entry name" value="Ribokinase-like"/>
</dbReference>
<comment type="function">
    <text evidence="11">Catalyzes the phosphorylation of the hydroxyl group of 4-methyl-5-beta-hydroxyethylthiazole (THZ).</text>
</comment>
<dbReference type="EC" id="2.7.1.50" evidence="11"/>
<accession>A0A429Z6Q4</accession>
<dbReference type="HAMAP" id="MF_00228">
    <property type="entry name" value="Thz_kinase"/>
    <property type="match status" value="1"/>
</dbReference>
<dbReference type="PRINTS" id="PR01099">
    <property type="entry name" value="HYETHTZKNASE"/>
</dbReference>
<comment type="caution">
    <text evidence="12">The sequence shown here is derived from an EMBL/GenBank/DDBJ whole genome shotgun (WGS) entry which is preliminary data.</text>
</comment>
<dbReference type="PIRSF" id="PIRSF000513">
    <property type="entry name" value="Thz_kinase"/>
    <property type="match status" value="1"/>
</dbReference>
<sequence>MTEWIQKEMMVAMNKVREQTPLVPSITNTVTINLVANAQLAVGGSAAMVYLPDEGESLAKLGQSFYINVGTMFPIYQESLPRTVQALVANQTPWVLDPVAVGLGELRTSLLASFKQGKPNIIRGNASEIIALAGLWGLSGGAKDSQVKGVDASEPVEQAIPAAISLARWTNGAVAVSGERDIITDGHKLAFSSGGSSFYEKITGAGCSLGGVCAVYQAVTTPFIAALTASTLYNVAGKLAEQQATGPASFQQHFLDQLYQLSPSQVASHPFELKEVSE</sequence>
<dbReference type="GO" id="GO:0005524">
    <property type="term" value="F:ATP binding"/>
    <property type="evidence" value="ECO:0007669"/>
    <property type="project" value="UniProtKB-UniRule"/>
</dbReference>
<evidence type="ECO:0000256" key="11">
    <source>
        <dbReference type="HAMAP-Rule" id="MF_00228"/>
    </source>
</evidence>
<feature type="binding site" evidence="11">
    <location>
        <position position="48"/>
    </location>
    <ligand>
        <name>substrate</name>
    </ligand>
</feature>
<dbReference type="AlphaFoldDB" id="A0A429Z6Q4"/>
<evidence type="ECO:0000256" key="4">
    <source>
        <dbReference type="ARBA" id="ARBA00022679"/>
    </source>
</evidence>
<comment type="catalytic activity">
    <reaction evidence="1 11">
        <text>5-(2-hydroxyethyl)-4-methylthiazole + ATP = 4-methyl-5-(2-phosphooxyethyl)-thiazole + ADP + H(+)</text>
        <dbReference type="Rhea" id="RHEA:24212"/>
        <dbReference type="ChEBI" id="CHEBI:15378"/>
        <dbReference type="ChEBI" id="CHEBI:17957"/>
        <dbReference type="ChEBI" id="CHEBI:30616"/>
        <dbReference type="ChEBI" id="CHEBI:58296"/>
        <dbReference type="ChEBI" id="CHEBI:456216"/>
        <dbReference type="EC" id="2.7.1.50"/>
    </reaction>
</comment>
<dbReference type="InterPro" id="IPR000417">
    <property type="entry name" value="Hyethyz_kinase"/>
</dbReference>
<evidence type="ECO:0000256" key="6">
    <source>
        <dbReference type="ARBA" id="ARBA00022741"/>
    </source>
</evidence>
<dbReference type="EMBL" id="PXZH01000002">
    <property type="protein sequence ID" value="RST89366.1"/>
    <property type="molecule type" value="Genomic_DNA"/>
</dbReference>
<dbReference type="CDD" id="cd01170">
    <property type="entry name" value="THZ_kinase"/>
    <property type="match status" value="1"/>
</dbReference>
<evidence type="ECO:0000256" key="7">
    <source>
        <dbReference type="ARBA" id="ARBA00022777"/>
    </source>
</evidence>
<dbReference type="SUPFAM" id="SSF53613">
    <property type="entry name" value="Ribokinase-like"/>
    <property type="match status" value="1"/>
</dbReference>
<gene>
    <name evidence="11" type="primary">thiM</name>
    <name evidence="12" type="ORF">C7P63_06220</name>
</gene>
<keyword evidence="10 11" id="KW-0784">Thiamine biosynthesis</keyword>
<organism evidence="12 13">
    <name type="scientific">Vagococcus humatus</name>
    <dbReference type="NCBI Taxonomy" id="1889241"/>
    <lineage>
        <taxon>Bacteria</taxon>
        <taxon>Bacillati</taxon>
        <taxon>Bacillota</taxon>
        <taxon>Bacilli</taxon>
        <taxon>Lactobacillales</taxon>
        <taxon>Enterococcaceae</taxon>
        <taxon>Vagococcus</taxon>
    </lineage>
</organism>
<evidence type="ECO:0000256" key="10">
    <source>
        <dbReference type="ARBA" id="ARBA00022977"/>
    </source>
</evidence>
<evidence type="ECO:0000256" key="2">
    <source>
        <dbReference type="ARBA" id="ARBA00001946"/>
    </source>
</evidence>
<dbReference type="GO" id="GO:0000287">
    <property type="term" value="F:magnesium ion binding"/>
    <property type="evidence" value="ECO:0007669"/>
    <property type="project" value="UniProtKB-UniRule"/>
</dbReference>
<comment type="pathway">
    <text evidence="3 11">Cofactor biosynthesis; thiamine diphosphate biosynthesis; 4-methyl-5-(2-phosphoethyl)-thiazole from 5-(2-hydroxyethyl)-4-methylthiazole: step 1/1.</text>
</comment>